<dbReference type="PANTHER" id="PTHR43289:SF34">
    <property type="entry name" value="SERINE_THREONINE-PROTEIN KINASE YBDM-RELATED"/>
    <property type="match status" value="1"/>
</dbReference>
<dbReference type="InterPro" id="IPR008271">
    <property type="entry name" value="Ser/Thr_kinase_AS"/>
</dbReference>
<gene>
    <name evidence="14" type="ORF">MU1_27510</name>
</gene>
<dbReference type="Gene3D" id="3.30.200.20">
    <property type="entry name" value="Phosphorylase Kinase, domain 1"/>
    <property type="match status" value="1"/>
</dbReference>
<reference evidence="14 15" key="1">
    <citation type="submission" date="2023-03" db="EMBL/GenBank/DDBJ databases">
        <title>Draft genome sequence of the bacteria which degrade cell wall of Tricholomamatutake.</title>
        <authorList>
            <person name="Konishi Y."/>
            <person name="Fukuta Y."/>
            <person name="Shirasaka N."/>
        </authorList>
    </citation>
    <scope>NUCLEOTIDE SEQUENCE [LARGE SCALE GENOMIC DNA]</scope>
    <source>
        <strain evidence="15">mu1</strain>
    </source>
</reference>
<keyword evidence="2 14" id="KW-0723">Serine/threonine-protein kinase</keyword>
<evidence type="ECO:0000256" key="3">
    <source>
        <dbReference type="ARBA" id="ARBA00022679"/>
    </source>
</evidence>
<dbReference type="Pfam" id="PF00069">
    <property type="entry name" value="Pkinase"/>
    <property type="match status" value="1"/>
</dbReference>
<evidence type="ECO:0000313" key="14">
    <source>
        <dbReference type="EMBL" id="GLX68406.1"/>
    </source>
</evidence>
<dbReference type="PROSITE" id="PS50011">
    <property type="entry name" value="PROTEIN_KINASE_DOM"/>
    <property type="match status" value="1"/>
</dbReference>
<organism evidence="14 15">
    <name type="scientific">Paenibacillus glycanilyticus</name>
    <dbReference type="NCBI Taxonomy" id="126569"/>
    <lineage>
        <taxon>Bacteria</taxon>
        <taxon>Bacillati</taxon>
        <taxon>Bacillota</taxon>
        <taxon>Bacilli</taxon>
        <taxon>Bacillales</taxon>
        <taxon>Paenibacillaceae</taxon>
        <taxon>Paenibacillus</taxon>
    </lineage>
</organism>
<dbReference type="InterPro" id="IPR011009">
    <property type="entry name" value="Kinase-like_dom_sf"/>
</dbReference>
<dbReference type="GO" id="GO:0004674">
    <property type="term" value="F:protein serine/threonine kinase activity"/>
    <property type="evidence" value="ECO:0007669"/>
    <property type="project" value="UniProtKB-KW"/>
</dbReference>
<evidence type="ECO:0000256" key="2">
    <source>
        <dbReference type="ARBA" id="ARBA00022527"/>
    </source>
</evidence>
<keyword evidence="5 14" id="KW-0418">Kinase</keyword>
<dbReference type="InterPro" id="IPR000719">
    <property type="entry name" value="Prot_kinase_dom"/>
</dbReference>
<dbReference type="InterPro" id="IPR017441">
    <property type="entry name" value="Protein_kinase_ATP_BS"/>
</dbReference>
<dbReference type="SMART" id="SM00220">
    <property type="entry name" value="S_TKc"/>
    <property type="match status" value="1"/>
</dbReference>
<protein>
    <recommendedName>
        <fullName evidence="1">non-specific serine/threonine protein kinase</fullName>
        <ecNumber evidence="1">2.7.11.1</ecNumber>
    </recommendedName>
</protein>
<dbReference type="PROSITE" id="PS00107">
    <property type="entry name" value="PROTEIN_KINASE_ATP"/>
    <property type="match status" value="1"/>
</dbReference>
<dbReference type="InterPro" id="IPR005543">
    <property type="entry name" value="PASTA_dom"/>
</dbReference>
<evidence type="ECO:0000256" key="5">
    <source>
        <dbReference type="ARBA" id="ARBA00022777"/>
    </source>
</evidence>
<evidence type="ECO:0000256" key="10">
    <source>
        <dbReference type="SAM" id="MobiDB-lite"/>
    </source>
</evidence>
<feature type="compositionally biased region" description="Basic and acidic residues" evidence="10">
    <location>
        <begin position="697"/>
        <end position="713"/>
    </location>
</feature>
<dbReference type="SUPFAM" id="SSF56112">
    <property type="entry name" value="Protein kinase-like (PK-like)"/>
    <property type="match status" value="1"/>
</dbReference>
<sequence>MIGHQLGGRYEILTRIGGGGMALVYKAHDILLNRNVAVKILRQQFVHDEEFIRRFRREAQSAASLSHPNVVSIYDVGQEEDTHYIVMEYIEGHNLNEIIHERAPLQADEAVRIAMQICDALEHAHQNHIIHRDIKPHNILIGKNGRVKVTDFGIARAVTSSTITQTGSVVGSVHYFSPEHAKGISTGEKSDLYSLGIVLYQMLTGKLPFFGESPISVALKHLQEEFEEPRKVNPHIPQSVENVILRAMRKNPNERYQSAREMLIDLDTCLKPERVNEQKVTFNSGSDLDETRVMPAIRGDLRPSMPQAELTPIPPSPLERASKTAAASSQPEVEWKDETTAGKQKGWKRPTTIVAGTLVVLALIIWGFFALLNKLDVPEVDVPYVVGEQLEDARAILEAKGLKVKEPVIHEFMGDIPAGQVFEQDKSNMKVKEGSFIQLSVSDGAVLEKMADYKGKQIQEAKDDLTALGVAADGQIAVEQVFSDQDPGTILNQTPEFGAEFDPKSATFTFMVSKGRETVEMPNLIGHTVAEAKDMLKASELTLDDEDILEEPSYTQSKGLVIDQDPFKPKDSVPKGSKITLRVSSGPPKDAKNHTFNVTISPAEAGKTSEIRIVYSDARGQDIEWGKRQIQDTQSFPVQVILAPNSEARVTVYRDGQFVDTRTITYEELAQGSDSSSLTIPGTGGTDPSNDPGTTQETKEPDQPADADPKESTDNNGGTQDEQ</sequence>
<keyword evidence="3" id="KW-0808">Transferase</keyword>
<feature type="compositionally biased region" description="Polar residues" evidence="10">
    <location>
        <begin position="672"/>
        <end position="696"/>
    </location>
</feature>
<dbReference type="PROSITE" id="PS51178">
    <property type="entry name" value="PASTA"/>
    <property type="match status" value="3"/>
</dbReference>
<dbReference type="Gene3D" id="2.60.40.2560">
    <property type="match status" value="1"/>
</dbReference>
<evidence type="ECO:0000259" key="13">
    <source>
        <dbReference type="PROSITE" id="PS51178"/>
    </source>
</evidence>
<keyword evidence="6 9" id="KW-0067">ATP-binding</keyword>
<proteinExistence type="predicted"/>
<feature type="domain" description="PASTA" evidence="13">
    <location>
        <begin position="444"/>
        <end position="514"/>
    </location>
</feature>
<accession>A0ABQ6GFM6</accession>
<evidence type="ECO:0000256" key="8">
    <source>
        <dbReference type="ARBA" id="ARBA00048679"/>
    </source>
</evidence>
<evidence type="ECO:0000256" key="1">
    <source>
        <dbReference type="ARBA" id="ARBA00012513"/>
    </source>
</evidence>
<keyword evidence="11" id="KW-0812">Transmembrane</keyword>
<name>A0ABQ6GFM6_9BACL</name>
<evidence type="ECO:0000313" key="15">
    <source>
        <dbReference type="Proteomes" id="UP001157114"/>
    </source>
</evidence>
<dbReference type="EC" id="2.7.11.1" evidence="1"/>
<feature type="domain" description="Protein kinase" evidence="12">
    <location>
        <begin position="10"/>
        <end position="270"/>
    </location>
</feature>
<dbReference type="CDD" id="cd06577">
    <property type="entry name" value="PASTA_pknB"/>
    <property type="match status" value="3"/>
</dbReference>
<feature type="binding site" evidence="9">
    <location>
        <position position="39"/>
    </location>
    <ligand>
        <name>ATP</name>
        <dbReference type="ChEBI" id="CHEBI:30616"/>
    </ligand>
</feature>
<feature type="region of interest" description="Disordered" evidence="10">
    <location>
        <begin position="669"/>
        <end position="723"/>
    </location>
</feature>
<dbReference type="RefSeq" id="WP_284239143.1">
    <property type="nucleotide sequence ID" value="NZ_BSSQ01000011.1"/>
</dbReference>
<feature type="domain" description="PASTA" evidence="13">
    <location>
        <begin position="515"/>
        <end position="585"/>
    </location>
</feature>
<evidence type="ECO:0000256" key="6">
    <source>
        <dbReference type="ARBA" id="ARBA00022840"/>
    </source>
</evidence>
<comment type="caution">
    <text evidence="14">The sequence shown here is derived from an EMBL/GenBank/DDBJ whole genome shotgun (WGS) entry which is preliminary data.</text>
</comment>
<feature type="domain" description="PASTA" evidence="13">
    <location>
        <begin position="376"/>
        <end position="443"/>
    </location>
</feature>
<comment type="catalytic activity">
    <reaction evidence="7">
        <text>L-threonyl-[protein] + ATP = O-phospho-L-threonyl-[protein] + ADP + H(+)</text>
        <dbReference type="Rhea" id="RHEA:46608"/>
        <dbReference type="Rhea" id="RHEA-COMP:11060"/>
        <dbReference type="Rhea" id="RHEA-COMP:11605"/>
        <dbReference type="ChEBI" id="CHEBI:15378"/>
        <dbReference type="ChEBI" id="CHEBI:30013"/>
        <dbReference type="ChEBI" id="CHEBI:30616"/>
        <dbReference type="ChEBI" id="CHEBI:61977"/>
        <dbReference type="ChEBI" id="CHEBI:456216"/>
        <dbReference type="EC" id="2.7.11.1"/>
    </reaction>
</comment>
<comment type="catalytic activity">
    <reaction evidence="8">
        <text>L-seryl-[protein] + ATP = O-phospho-L-seryl-[protein] + ADP + H(+)</text>
        <dbReference type="Rhea" id="RHEA:17989"/>
        <dbReference type="Rhea" id="RHEA-COMP:9863"/>
        <dbReference type="Rhea" id="RHEA-COMP:11604"/>
        <dbReference type="ChEBI" id="CHEBI:15378"/>
        <dbReference type="ChEBI" id="CHEBI:29999"/>
        <dbReference type="ChEBI" id="CHEBI:30616"/>
        <dbReference type="ChEBI" id="CHEBI:83421"/>
        <dbReference type="ChEBI" id="CHEBI:456216"/>
        <dbReference type="EC" id="2.7.11.1"/>
    </reaction>
</comment>
<dbReference type="PANTHER" id="PTHR43289">
    <property type="entry name" value="MITOGEN-ACTIVATED PROTEIN KINASE KINASE KINASE 20-RELATED"/>
    <property type="match status" value="1"/>
</dbReference>
<dbReference type="Gene3D" id="3.30.10.20">
    <property type="match status" value="3"/>
</dbReference>
<dbReference type="CDD" id="cd14014">
    <property type="entry name" value="STKc_PknB_like"/>
    <property type="match status" value="1"/>
</dbReference>
<dbReference type="Proteomes" id="UP001157114">
    <property type="component" value="Unassembled WGS sequence"/>
</dbReference>
<feature type="compositionally biased region" description="Polar residues" evidence="10">
    <location>
        <begin position="714"/>
        <end position="723"/>
    </location>
</feature>
<dbReference type="NCBIfam" id="NF033483">
    <property type="entry name" value="PknB_PASTA_kin"/>
    <property type="match status" value="1"/>
</dbReference>
<evidence type="ECO:0000256" key="11">
    <source>
        <dbReference type="SAM" id="Phobius"/>
    </source>
</evidence>
<feature type="region of interest" description="Disordered" evidence="10">
    <location>
        <begin position="302"/>
        <end position="344"/>
    </location>
</feature>
<keyword evidence="11" id="KW-0472">Membrane</keyword>
<dbReference type="Gene3D" id="1.10.510.10">
    <property type="entry name" value="Transferase(Phosphotransferase) domain 1"/>
    <property type="match status" value="1"/>
</dbReference>
<dbReference type="PROSITE" id="PS00108">
    <property type="entry name" value="PROTEIN_KINASE_ST"/>
    <property type="match status" value="1"/>
</dbReference>
<evidence type="ECO:0000259" key="12">
    <source>
        <dbReference type="PROSITE" id="PS50011"/>
    </source>
</evidence>
<evidence type="ECO:0000256" key="4">
    <source>
        <dbReference type="ARBA" id="ARBA00022741"/>
    </source>
</evidence>
<feature type="transmembrane region" description="Helical" evidence="11">
    <location>
        <begin position="353"/>
        <end position="372"/>
    </location>
</feature>
<keyword evidence="4 9" id="KW-0547">Nucleotide-binding</keyword>
<evidence type="ECO:0000256" key="9">
    <source>
        <dbReference type="PROSITE-ProRule" id="PRU10141"/>
    </source>
</evidence>
<dbReference type="EMBL" id="BSSQ01000011">
    <property type="protein sequence ID" value="GLX68406.1"/>
    <property type="molecule type" value="Genomic_DNA"/>
</dbReference>
<dbReference type="SMART" id="SM00740">
    <property type="entry name" value="PASTA"/>
    <property type="match status" value="3"/>
</dbReference>
<keyword evidence="15" id="KW-1185">Reference proteome</keyword>
<dbReference type="Pfam" id="PF03793">
    <property type="entry name" value="PASTA"/>
    <property type="match status" value="3"/>
</dbReference>
<keyword evidence="11" id="KW-1133">Transmembrane helix</keyword>
<feature type="region of interest" description="Disordered" evidence="10">
    <location>
        <begin position="559"/>
        <end position="578"/>
    </location>
</feature>
<evidence type="ECO:0000256" key="7">
    <source>
        <dbReference type="ARBA" id="ARBA00047899"/>
    </source>
</evidence>